<dbReference type="Gene3D" id="1.25.40.10">
    <property type="entry name" value="Tetratricopeptide repeat domain"/>
    <property type="match status" value="1"/>
</dbReference>
<dbReference type="KEGG" id="amuc:Pan181_05180"/>
<keyword evidence="1" id="KW-0732">Signal</keyword>
<dbReference type="OrthoDB" id="274750at2"/>
<proteinExistence type="predicted"/>
<protein>
    <recommendedName>
        <fullName evidence="4">Tetratricopeptide repeat protein</fullName>
    </recommendedName>
</protein>
<keyword evidence="3" id="KW-1185">Reference proteome</keyword>
<feature type="signal peptide" evidence="1">
    <location>
        <begin position="1"/>
        <end position="21"/>
    </location>
</feature>
<organism evidence="2 3">
    <name type="scientific">Aeoliella mucimassa</name>
    <dbReference type="NCBI Taxonomy" id="2527972"/>
    <lineage>
        <taxon>Bacteria</taxon>
        <taxon>Pseudomonadati</taxon>
        <taxon>Planctomycetota</taxon>
        <taxon>Planctomycetia</taxon>
        <taxon>Pirellulales</taxon>
        <taxon>Lacipirellulaceae</taxon>
        <taxon>Aeoliella</taxon>
    </lineage>
</organism>
<gene>
    <name evidence="2" type="ORF">Pan181_05180</name>
</gene>
<dbReference type="RefSeq" id="WP_145245332.1">
    <property type="nucleotide sequence ID" value="NZ_CP036278.1"/>
</dbReference>
<evidence type="ECO:0000313" key="3">
    <source>
        <dbReference type="Proteomes" id="UP000315750"/>
    </source>
</evidence>
<evidence type="ECO:0000313" key="2">
    <source>
        <dbReference type="EMBL" id="QDU54337.1"/>
    </source>
</evidence>
<dbReference type="EMBL" id="CP036278">
    <property type="protein sequence ID" value="QDU54337.1"/>
    <property type="molecule type" value="Genomic_DNA"/>
</dbReference>
<evidence type="ECO:0000256" key="1">
    <source>
        <dbReference type="SAM" id="SignalP"/>
    </source>
</evidence>
<feature type="chain" id="PRO_5021776748" description="Tetratricopeptide repeat protein" evidence="1">
    <location>
        <begin position="22"/>
        <end position="806"/>
    </location>
</feature>
<evidence type="ECO:0008006" key="4">
    <source>
        <dbReference type="Google" id="ProtNLM"/>
    </source>
</evidence>
<dbReference type="AlphaFoldDB" id="A0A518AHY2"/>
<dbReference type="SUPFAM" id="SSF48452">
    <property type="entry name" value="TPR-like"/>
    <property type="match status" value="1"/>
</dbReference>
<accession>A0A518AHY2</accession>
<dbReference type="InterPro" id="IPR011990">
    <property type="entry name" value="TPR-like_helical_dom_sf"/>
</dbReference>
<name>A0A518AHY2_9BACT</name>
<reference evidence="2 3" key="1">
    <citation type="submission" date="2019-02" db="EMBL/GenBank/DDBJ databases">
        <title>Deep-cultivation of Planctomycetes and their phenomic and genomic characterization uncovers novel biology.</title>
        <authorList>
            <person name="Wiegand S."/>
            <person name="Jogler M."/>
            <person name="Boedeker C."/>
            <person name="Pinto D."/>
            <person name="Vollmers J."/>
            <person name="Rivas-Marin E."/>
            <person name="Kohn T."/>
            <person name="Peeters S.H."/>
            <person name="Heuer A."/>
            <person name="Rast P."/>
            <person name="Oberbeckmann S."/>
            <person name="Bunk B."/>
            <person name="Jeske O."/>
            <person name="Meyerdierks A."/>
            <person name="Storesund J.E."/>
            <person name="Kallscheuer N."/>
            <person name="Luecker S."/>
            <person name="Lage O.M."/>
            <person name="Pohl T."/>
            <person name="Merkel B.J."/>
            <person name="Hornburger P."/>
            <person name="Mueller R.-W."/>
            <person name="Bruemmer F."/>
            <person name="Labrenz M."/>
            <person name="Spormann A.M."/>
            <person name="Op den Camp H."/>
            <person name="Overmann J."/>
            <person name="Amann R."/>
            <person name="Jetten M.S.M."/>
            <person name="Mascher T."/>
            <person name="Medema M.H."/>
            <person name="Devos D.P."/>
            <person name="Kaster A.-K."/>
            <person name="Ovreas L."/>
            <person name="Rohde M."/>
            <person name="Galperin M.Y."/>
            <person name="Jogler C."/>
        </authorList>
    </citation>
    <scope>NUCLEOTIDE SEQUENCE [LARGE SCALE GENOMIC DNA]</scope>
    <source>
        <strain evidence="2 3">Pan181</strain>
    </source>
</reference>
<dbReference type="Proteomes" id="UP000315750">
    <property type="component" value="Chromosome"/>
</dbReference>
<sequence length="806" mass="88960" precursor="true">MRSLLLLLVCSLLATSPAVQGESLEQRYLAELRERGMYRLAELYCRDRLADTKLTDREQIELAVEWSLVAVAQAYDSAPVAREPHWRTADRVLEPWTKVPDRAYRLLAQMQTGLNGLSRAELTTLEQVGAIDDDTMVELQSDLRNSIGLLREVLDEVQLRRQEIAMRRTRGEPELTDRELAGLERSLQLSLAKAFHTQARTYAEGSADRVNSLQQAAESLGSLSTAEPVDELTWQARIAWLEAMAELAQGEQAMAAIASWRESGEVPTDQQAALVAAQTRLLIATNQTQQATAWLQASQFAVGRSPVVDLARLELLLSTTSGQQQPLEALLATIRRQHAPRYVRQAEAMVGQRFAAASDANSAIARVHAAEHLYRAGQLASAIAAYDQAAEQFRNDRDRNQAFAAERAAAAIVQKQGEYADAAARFRRLALGSFDREDSAIDHREALLCLAEMARRADSTTRDELLSVYVDACREHLRHWPEGTTMPEVRWWLAKALVARDQWQAVIELLAPVEVGMPYAEDCYALLAVAYRGRINELTESTERTKLASQAVQRLLPAIVGTGDSVGWPTEWSDAQRTCALELARITLDSGNTSYAEKVLQAAMQRDPPPGFVDQATPVLAMAYVLGGKTKEAIDLLRNSAGGGVGAGSLEGLAEQLTDQLNVYARATPPRTTERAAMGQLLLAVIDVAGTNTSTWKLSADRYRAAAYAAIENVQEARKLYLAVIAKYPNDGELREEYARVLGSSSTAADREAALAVWSQLERGSTRGGERWHRARQARIDLLNKLGRRQEAEKLEKLTRLLSGGK</sequence>